<feature type="region of interest" description="Disordered" evidence="3">
    <location>
        <begin position="40"/>
        <end position="78"/>
    </location>
</feature>
<organism evidence="6">
    <name type="scientific">Glycine max</name>
    <name type="common">Soybean</name>
    <name type="synonym">Glycine hispida</name>
    <dbReference type="NCBI Taxonomy" id="3847"/>
    <lineage>
        <taxon>Eukaryota</taxon>
        <taxon>Viridiplantae</taxon>
        <taxon>Streptophyta</taxon>
        <taxon>Embryophyta</taxon>
        <taxon>Tracheophyta</taxon>
        <taxon>Spermatophyta</taxon>
        <taxon>Magnoliopsida</taxon>
        <taxon>eudicotyledons</taxon>
        <taxon>Gunneridae</taxon>
        <taxon>Pentapetalae</taxon>
        <taxon>rosids</taxon>
        <taxon>fabids</taxon>
        <taxon>Fabales</taxon>
        <taxon>Fabaceae</taxon>
        <taxon>Papilionoideae</taxon>
        <taxon>50 kb inversion clade</taxon>
        <taxon>NPAAA clade</taxon>
        <taxon>indigoferoid/millettioid clade</taxon>
        <taxon>Phaseoleae</taxon>
        <taxon>Glycine</taxon>
        <taxon>Glycine subgen. Soja</taxon>
    </lineage>
</organism>
<protein>
    <recommendedName>
        <fullName evidence="5">NADH:quinone oxidoreductase/Mrp antiporter transmembrane domain-containing protein</fullName>
    </recommendedName>
</protein>
<evidence type="ECO:0000256" key="2">
    <source>
        <dbReference type="ARBA" id="ARBA00023027"/>
    </source>
</evidence>
<accession>A0A0R0HRS5</accession>
<feature type="transmembrane region" description="Helical" evidence="4">
    <location>
        <begin position="20"/>
        <end position="38"/>
    </location>
</feature>
<keyword evidence="8" id="KW-1185">Reference proteome</keyword>
<dbReference type="SMR" id="A0A0R0HRS5"/>
<dbReference type="Proteomes" id="UP000008827">
    <property type="component" value="Chromosome 11"/>
</dbReference>
<dbReference type="Gramene" id="KRH29915">
    <property type="protein sequence ID" value="KRH29915"/>
    <property type="gene ID" value="GLYMA_11G146100"/>
</dbReference>
<keyword evidence="4" id="KW-0472">Membrane</keyword>
<evidence type="ECO:0000313" key="8">
    <source>
        <dbReference type="Proteomes" id="UP000008827"/>
    </source>
</evidence>
<keyword evidence="4" id="KW-0812">Transmembrane</keyword>
<dbReference type="STRING" id="3847.A0A0R0HRS5"/>
<gene>
    <name evidence="6" type="ORF">GLYMA_11G146100</name>
</gene>
<dbReference type="PANTHER" id="PTHR45564:SF1">
    <property type="entry name" value="NAD(P)H-QUINONE OXIDOREDUCTASE SUBUNIT 2"/>
    <property type="match status" value="1"/>
</dbReference>
<name>A0A0R0HRS5_SOYBN</name>
<keyword evidence="1" id="KW-1278">Translocase</keyword>
<dbReference type="Pfam" id="PF00361">
    <property type="entry name" value="Proton_antipo_M"/>
    <property type="match status" value="1"/>
</dbReference>
<dbReference type="GO" id="GO:0009536">
    <property type="term" value="C:plastid"/>
    <property type="evidence" value="ECO:0007669"/>
    <property type="project" value="UniProtKB-ARBA"/>
</dbReference>
<reference evidence="6" key="3">
    <citation type="submission" date="2018-07" db="EMBL/GenBank/DDBJ databases">
        <title>WGS assembly of Glycine max.</title>
        <authorList>
            <person name="Schmutz J."/>
            <person name="Cannon S."/>
            <person name="Schlueter J."/>
            <person name="Ma J."/>
            <person name="Mitros T."/>
            <person name="Nelson W."/>
            <person name="Hyten D."/>
            <person name="Song Q."/>
            <person name="Thelen J."/>
            <person name="Cheng J."/>
            <person name="Xu D."/>
            <person name="Hellsten U."/>
            <person name="May G."/>
            <person name="Yu Y."/>
            <person name="Sakurai T."/>
            <person name="Umezawa T."/>
            <person name="Bhattacharyya M."/>
            <person name="Sandhu D."/>
            <person name="Valliyodan B."/>
            <person name="Lindquist E."/>
            <person name="Peto M."/>
            <person name="Grant D."/>
            <person name="Shu S."/>
            <person name="Goodstein D."/>
            <person name="Barry K."/>
            <person name="Futrell-Griggs M."/>
            <person name="Abernathy B."/>
            <person name="Du J."/>
            <person name="Tian Z."/>
            <person name="Zhu L."/>
            <person name="Gill N."/>
            <person name="Joshi T."/>
            <person name="Libault M."/>
            <person name="Sethuraman A."/>
            <person name="Zhang X."/>
            <person name="Shinozaki K."/>
            <person name="Nguyen H."/>
            <person name="Wing R."/>
            <person name="Cregan P."/>
            <person name="Specht J."/>
            <person name="Grimwood J."/>
            <person name="Rokhsar D."/>
            <person name="Stacey G."/>
            <person name="Shoemaker R."/>
            <person name="Jackson S."/>
        </authorList>
    </citation>
    <scope>NUCLEOTIDE SEQUENCE</scope>
    <source>
        <tissue evidence="6">Callus</tissue>
    </source>
</reference>
<sequence>MIYGTGSIHSWFINTQMYNSPGILIVLLFITVGIGFKLSSAPNHQWTPDVNEEVHSGRRRGTSTNGDRGRGTSTNRGT</sequence>
<feature type="domain" description="NADH:quinone oxidoreductase/Mrp antiporter transmembrane" evidence="5">
    <location>
        <begin position="13"/>
        <end position="53"/>
    </location>
</feature>
<dbReference type="EMBL" id="CM000844">
    <property type="protein sequence ID" value="KRH29915.1"/>
    <property type="molecule type" value="Genomic_DNA"/>
</dbReference>
<evidence type="ECO:0000256" key="4">
    <source>
        <dbReference type="SAM" id="Phobius"/>
    </source>
</evidence>
<reference evidence="7" key="2">
    <citation type="submission" date="2018-02" db="UniProtKB">
        <authorList>
            <consortium name="EnsemblPlants"/>
        </authorList>
    </citation>
    <scope>IDENTIFICATION</scope>
    <source>
        <strain evidence="7">Williams 82</strain>
    </source>
</reference>
<evidence type="ECO:0000259" key="5">
    <source>
        <dbReference type="Pfam" id="PF00361"/>
    </source>
</evidence>
<keyword evidence="2" id="KW-0520">NAD</keyword>
<feature type="compositionally biased region" description="Polar residues" evidence="3">
    <location>
        <begin position="62"/>
        <end position="78"/>
    </location>
</feature>
<evidence type="ECO:0000256" key="3">
    <source>
        <dbReference type="SAM" id="MobiDB-lite"/>
    </source>
</evidence>
<dbReference type="PANTHER" id="PTHR45564">
    <property type="entry name" value="NAD(P)H-QUINONE OXIDOREDUCTASE SUBUNIT 2 B, CHLOROPLASTIC"/>
    <property type="match status" value="1"/>
</dbReference>
<dbReference type="EnsemblPlants" id="KRH29915">
    <property type="protein sequence ID" value="KRH29915"/>
    <property type="gene ID" value="GLYMA_11G146100"/>
</dbReference>
<dbReference type="InterPro" id="IPR001750">
    <property type="entry name" value="ND/Mrp_TM"/>
</dbReference>
<reference evidence="6 7" key="1">
    <citation type="journal article" date="2010" name="Nature">
        <title>Genome sequence of the palaeopolyploid soybean.</title>
        <authorList>
            <person name="Schmutz J."/>
            <person name="Cannon S.B."/>
            <person name="Schlueter J."/>
            <person name="Ma J."/>
            <person name="Mitros T."/>
            <person name="Nelson W."/>
            <person name="Hyten D.L."/>
            <person name="Song Q."/>
            <person name="Thelen J.J."/>
            <person name="Cheng J."/>
            <person name="Xu D."/>
            <person name="Hellsten U."/>
            <person name="May G.D."/>
            <person name="Yu Y."/>
            <person name="Sakurai T."/>
            <person name="Umezawa T."/>
            <person name="Bhattacharyya M.K."/>
            <person name="Sandhu D."/>
            <person name="Valliyodan B."/>
            <person name="Lindquist E."/>
            <person name="Peto M."/>
            <person name="Grant D."/>
            <person name="Shu S."/>
            <person name="Goodstein D."/>
            <person name="Barry K."/>
            <person name="Futrell-Griggs M."/>
            <person name="Abernathy B."/>
            <person name="Du J."/>
            <person name="Tian Z."/>
            <person name="Zhu L."/>
            <person name="Gill N."/>
            <person name="Joshi T."/>
            <person name="Libault M."/>
            <person name="Sethuraman A."/>
            <person name="Zhang X.-C."/>
            <person name="Shinozaki K."/>
            <person name="Nguyen H.T."/>
            <person name="Wing R.A."/>
            <person name="Cregan P."/>
            <person name="Specht J."/>
            <person name="Grimwood J."/>
            <person name="Rokhsar D."/>
            <person name="Stacey G."/>
            <person name="Shoemaker R.C."/>
            <person name="Jackson S.A."/>
        </authorList>
    </citation>
    <scope>NUCLEOTIDE SEQUENCE [LARGE SCALE GENOMIC DNA]</scope>
    <source>
        <strain evidence="7">cv. Williams 82</strain>
        <tissue evidence="6">Callus</tissue>
    </source>
</reference>
<keyword evidence="4" id="KW-1133">Transmembrane helix</keyword>
<evidence type="ECO:0000313" key="6">
    <source>
        <dbReference type="EMBL" id="KRH29915.1"/>
    </source>
</evidence>
<dbReference type="InParanoid" id="A0A0R0HRS5"/>
<evidence type="ECO:0000256" key="1">
    <source>
        <dbReference type="ARBA" id="ARBA00022967"/>
    </source>
</evidence>
<proteinExistence type="predicted"/>
<dbReference type="AlphaFoldDB" id="A0A0R0HRS5"/>
<dbReference type="OrthoDB" id="1640012at2759"/>
<evidence type="ECO:0000313" key="7">
    <source>
        <dbReference type="EnsemblPlants" id="KRH29915"/>
    </source>
</evidence>